<dbReference type="GO" id="GO:0000127">
    <property type="term" value="C:transcription factor TFIIIC complex"/>
    <property type="evidence" value="ECO:0007669"/>
    <property type="project" value="InterPro"/>
</dbReference>
<dbReference type="AlphaFoldDB" id="A0AAV6JBH7"/>
<sequence length="92" mass="10696">MVGLMLLPMILDKLSVNYSVHAPLRLYLYICVFLWRTWASVRVMTADQRAELLTCVVNDDLNKKLPFKECEKIAEDLNLTLEQVSLYLSFLD</sequence>
<dbReference type="GO" id="GO:0003677">
    <property type="term" value="F:DNA binding"/>
    <property type="evidence" value="ECO:0007669"/>
    <property type="project" value="InterPro"/>
</dbReference>
<dbReference type="InterPro" id="IPR056062">
    <property type="entry name" value="DUF7645"/>
</dbReference>
<organism evidence="2 3">
    <name type="scientific">Rhododendron griersonianum</name>
    <dbReference type="NCBI Taxonomy" id="479676"/>
    <lineage>
        <taxon>Eukaryota</taxon>
        <taxon>Viridiplantae</taxon>
        <taxon>Streptophyta</taxon>
        <taxon>Embryophyta</taxon>
        <taxon>Tracheophyta</taxon>
        <taxon>Spermatophyta</taxon>
        <taxon>Magnoliopsida</taxon>
        <taxon>eudicotyledons</taxon>
        <taxon>Gunneridae</taxon>
        <taxon>Pentapetalae</taxon>
        <taxon>asterids</taxon>
        <taxon>Ericales</taxon>
        <taxon>Ericaceae</taxon>
        <taxon>Ericoideae</taxon>
        <taxon>Rhodoreae</taxon>
        <taxon>Rhododendron</taxon>
    </lineage>
</organism>
<dbReference type="EMBL" id="JACTNZ010000008">
    <property type="protein sequence ID" value="KAG5536535.1"/>
    <property type="molecule type" value="Genomic_DNA"/>
</dbReference>
<dbReference type="PANTHER" id="PTHR15180">
    <property type="entry name" value="GENERAL TRANSCRIPTION FACTOR 3C POLYPEPTIDE 1"/>
    <property type="match status" value="1"/>
</dbReference>
<evidence type="ECO:0000259" key="1">
    <source>
        <dbReference type="Pfam" id="PF24655"/>
    </source>
</evidence>
<evidence type="ECO:0000313" key="3">
    <source>
        <dbReference type="Proteomes" id="UP000823749"/>
    </source>
</evidence>
<dbReference type="Proteomes" id="UP000823749">
    <property type="component" value="Chromosome 8"/>
</dbReference>
<dbReference type="Pfam" id="PF24655">
    <property type="entry name" value="DUF7645"/>
    <property type="match status" value="1"/>
</dbReference>
<keyword evidence="3" id="KW-1185">Reference proteome</keyword>
<proteinExistence type="predicted"/>
<dbReference type="GO" id="GO:0042791">
    <property type="term" value="P:5S class rRNA transcription by RNA polymerase III"/>
    <property type="evidence" value="ECO:0007669"/>
    <property type="project" value="TreeGrafter"/>
</dbReference>
<name>A0AAV6JBH7_9ERIC</name>
<protein>
    <recommendedName>
        <fullName evidence="1">DUF7645 domain-containing protein</fullName>
    </recommendedName>
</protein>
<evidence type="ECO:0000313" key="2">
    <source>
        <dbReference type="EMBL" id="KAG5536535.1"/>
    </source>
</evidence>
<accession>A0AAV6JBH7</accession>
<reference evidence="2" key="1">
    <citation type="submission" date="2020-08" db="EMBL/GenBank/DDBJ databases">
        <title>Plant Genome Project.</title>
        <authorList>
            <person name="Zhang R.-G."/>
        </authorList>
    </citation>
    <scope>NUCLEOTIDE SEQUENCE</scope>
    <source>
        <strain evidence="2">WSP0</strain>
        <tissue evidence="2">Leaf</tissue>
    </source>
</reference>
<gene>
    <name evidence="2" type="ORF">RHGRI_024082</name>
</gene>
<dbReference type="GO" id="GO:0006384">
    <property type="term" value="P:transcription initiation at RNA polymerase III promoter"/>
    <property type="evidence" value="ECO:0007669"/>
    <property type="project" value="InterPro"/>
</dbReference>
<dbReference type="PANTHER" id="PTHR15180:SF1">
    <property type="entry name" value="GENERAL TRANSCRIPTION FACTOR 3C POLYPEPTIDE 1"/>
    <property type="match status" value="1"/>
</dbReference>
<comment type="caution">
    <text evidence="2">The sequence shown here is derived from an EMBL/GenBank/DDBJ whole genome shotgun (WGS) entry which is preliminary data.</text>
</comment>
<dbReference type="InterPro" id="IPR044210">
    <property type="entry name" value="Tfc3-like"/>
</dbReference>
<feature type="domain" description="DUF7645" evidence="1">
    <location>
        <begin position="40"/>
        <end position="84"/>
    </location>
</feature>